<dbReference type="Gene3D" id="2.30.270.10">
    <property type="entry name" value="duf1285 protein"/>
    <property type="match status" value="1"/>
</dbReference>
<dbReference type="Proteomes" id="UP001595799">
    <property type="component" value="Unassembled WGS sequence"/>
</dbReference>
<gene>
    <name evidence="4" type="ORF">ACFOW6_12845</name>
</gene>
<feature type="domain" description="DUF1285" evidence="2">
    <location>
        <begin position="51"/>
        <end position="110"/>
    </location>
</feature>
<comment type="caution">
    <text evidence="4">The sequence shown here is derived from an EMBL/GenBank/DDBJ whole genome shotgun (WGS) entry which is preliminary data.</text>
</comment>
<dbReference type="Gene3D" id="3.10.540.10">
    <property type="entry name" value="duf1285 like domain"/>
    <property type="match status" value="1"/>
</dbReference>
<dbReference type="Pfam" id="PF21028">
    <property type="entry name" value="DUF1285_C"/>
    <property type="match status" value="1"/>
</dbReference>
<dbReference type="InterPro" id="IPR023361">
    <property type="entry name" value="DUF1285_beta_roll_sf"/>
</dbReference>
<evidence type="ECO:0000259" key="2">
    <source>
        <dbReference type="Pfam" id="PF06938"/>
    </source>
</evidence>
<feature type="region of interest" description="Disordered" evidence="1">
    <location>
        <begin position="27"/>
        <end position="52"/>
    </location>
</feature>
<proteinExistence type="predicted"/>
<accession>A0ABV8UMI5</accession>
<evidence type="ECO:0000313" key="5">
    <source>
        <dbReference type="Proteomes" id="UP001595799"/>
    </source>
</evidence>
<dbReference type="InterPro" id="IPR048342">
    <property type="entry name" value="DUF1285_C"/>
</dbReference>
<protein>
    <submittedName>
        <fullName evidence="4">DUF1285 domain-containing protein</fullName>
    </submittedName>
</protein>
<evidence type="ECO:0000256" key="1">
    <source>
        <dbReference type="SAM" id="MobiDB-lite"/>
    </source>
</evidence>
<sequence>MFVITVSATPVLANLMEWYKAMTSNESPAASSIDGQQEAGESPQPTAEDFPSCGDFDMRIARDGTWFYRGTPIGRMQLVKLFSTVLRREDDGTYWLVTPVERGRIEVEDAPFIAEEIQEEGEGQTRVLKFRTNVGDWVELDSEHPLRVEQDPETGEPRPYITVRNNLEARLARSVFYHLVELAVPGHHNGEEILGIWSKNTFFPLENAGQTTST</sequence>
<feature type="domain" description="DUF1285" evidence="3">
    <location>
        <begin position="111"/>
        <end position="205"/>
    </location>
</feature>
<dbReference type="Pfam" id="PF06938">
    <property type="entry name" value="DUF1285_N"/>
    <property type="match status" value="1"/>
</dbReference>
<evidence type="ECO:0000259" key="3">
    <source>
        <dbReference type="Pfam" id="PF21028"/>
    </source>
</evidence>
<dbReference type="EMBL" id="JBHSCW010000007">
    <property type="protein sequence ID" value="MFC4352430.1"/>
    <property type="molecule type" value="Genomic_DNA"/>
</dbReference>
<organism evidence="4 5">
    <name type="scientific">Fodinicurvata halophila</name>
    <dbReference type="NCBI Taxonomy" id="1419723"/>
    <lineage>
        <taxon>Bacteria</taxon>
        <taxon>Pseudomonadati</taxon>
        <taxon>Pseudomonadota</taxon>
        <taxon>Alphaproteobacteria</taxon>
        <taxon>Rhodospirillales</taxon>
        <taxon>Rhodovibrionaceae</taxon>
        <taxon>Fodinicurvata</taxon>
    </lineage>
</organism>
<reference evidence="5" key="1">
    <citation type="journal article" date="2019" name="Int. J. Syst. Evol. Microbiol.">
        <title>The Global Catalogue of Microorganisms (GCM) 10K type strain sequencing project: providing services to taxonomists for standard genome sequencing and annotation.</title>
        <authorList>
            <consortium name="The Broad Institute Genomics Platform"/>
            <consortium name="The Broad Institute Genome Sequencing Center for Infectious Disease"/>
            <person name="Wu L."/>
            <person name="Ma J."/>
        </authorList>
    </citation>
    <scope>NUCLEOTIDE SEQUENCE [LARGE SCALE GENOMIC DNA]</scope>
    <source>
        <strain evidence="5">CECT 8472</strain>
    </source>
</reference>
<dbReference type="InterPro" id="IPR048341">
    <property type="entry name" value="DUF1285_N"/>
</dbReference>
<evidence type="ECO:0000313" key="4">
    <source>
        <dbReference type="EMBL" id="MFC4352430.1"/>
    </source>
</evidence>
<keyword evidence="5" id="KW-1185">Reference proteome</keyword>
<name>A0ABV8UMI5_9PROT</name>